<keyword evidence="5" id="KW-0862">Zinc</keyword>
<dbReference type="InterPro" id="IPR011249">
    <property type="entry name" value="Metalloenz_LuxS/M16"/>
</dbReference>
<dbReference type="InterPro" id="IPR032632">
    <property type="entry name" value="Peptidase_M16_M"/>
</dbReference>
<sequence length="908" mass="106094">MCFVVRNAGTEKYPDESEYSHFISKHSGSNNAYTSHDHTTYIFDIGSDYLKEALDRFCQFFISPLFTESATDREVKAVHSEHEKNIASDLWRTLQLEKSLSNPEHDFSKFGTGNIYTLDENPKSKGISVRDQLIKFHKKWYSSDIMSLAVLGSESLDELEKIVVDKFSAVPKKGIKPPFWSEHPIEESSYIYRTFVVPIKDLRNLLITFPTPDLHPYYKSSPSNYIAHLIGHEGKGSLLSELRARGWANGLESGEKFETRGFSFFCVSVDLTEIGINHTDEIMSLIFQYIELIRREGLQKWIFDQWKEIKATHFKYLDKSKPYNFVTSLSTCLQKYPMNEALCGPYLIDDWDPELVNMVLDYLCPQKVRIFVVGKMFENKATETEKWYGTKYYQEKINSNLIKEWSESKMICPNLKLPETNSFISKNFDLVKREPGQGKFPSIIKDTPLMRLWFKQDDEFLLPKANLKFEFKIPLVNADPHHVNLSRLFLSLLRDDLNEYIYSAILAGLNYAIHNTKQGIMLGVYGYNEMQPMLLDKVMYKLTNFKTDEKRFCILKEQYVRSLKNFKMDQPHEHSIYNNNIILSEKDWHKDELLDVIDELTIESMNEFVGNLFSKTYIEGLVHGNLTKSNALDIFNIIEQTLSKSKPLTLSQLVKLSDRELVLEDNSHVIYEVTNEYHKCSSIESYYQIGLRNHRSNILLELIAQIMDEPCFNILRTKEQLGYLVYSGLRRNTVVQGFRFVIRSDRHPRFVDSRIEAFLQYMINFIREMSIDEFNDHKQALQVKRLEKPKRLSSMTDRYWGEILRQTYIFDRDVIETNELLSVTKEELMIFFEKFLSNESKIRRKLACHVISMTSDGVGKKDQVDMTSEYVKDAPPPKQIVTPIIIKDTLIFKSSRPLYPQKKISYDP</sequence>
<keyword evidence="2 11" id="KW-0645">Protease</keyword>
<keyword evidence="3" id="KW-0479">Metal-binding</keyword>
<dbReference type="InterPro" id="IPR007863">
    <property type="entry name" value="Peptidase_M16_C"/>
</dbReference>
<dbReference type="EMBL" id="HACA01001502">
    <property type="protein sequence ID" value="CDW18863.1"/>
    <property type="molecule type" value="Transcribed_RNA"/>
</dbReference>
<evidence type="ECO:0000259" key="7">
    <source>
        <dbReference type="Pfam" id="PF00675"/>
    </source>
</evidence>
<evidence type="ECO:0000256" key="4">
    <source>
        <dbReference type="ARBA" id="ARBA00022801"/>
    </source>
</evidence>
<evidence type="ECO:0000259" key="10">
    <source>
        <dbReference type="Pfam" id="PF22456"/>
    </source>
</evidence>
<dbReference type="GO" id="GO:0043171">
    <property type="term" value="P:peptide catabolic process"/>
    <property type="evidence" value="ECO:0007669"/>
    <property type="project" value="TreeGrafter"/>
</dbReference>
<protein>
    <submittedName>
        <fullName evidence="11">Metalloproteaselike [Tribolium castaneum]</fullName>
    </submittedName>
</protein>
<dbReference type="GO" id="GO:0004222">
    <property type="term" value="F:metalloendopeptidase activity"/>
    <property type="evidence" value="ECO:0007669"/>
    <property type="project" value="TreeGrafter"/>
</dbReference>
<feature type="domain" description="Peptidase M16 middle/third" evidence="9">
    <location>
        <begin position="314"/>
        <end position="595"/>
    </location>
</feature>
<reference evidence="11" key="1">
    <citation type="submission" date="2014-05" db="EMBL/GenBank/DDBJ databases">
        <authorList>
            <person name="Chronopoulou M."/>
        </authorList>
    </citation>
    <scope>NUCLEOTIDE SEQUENCE</scope>
    <source>
        <tissue evidence="11">Whole organism</tissue>
    </source>
</reference>
<dbReference type="SUPFAM" id="SSF63411">
    <property type="entry name" value="LuxS/MPP-like metallohydrolase"/>
    <property type="match status" value="4"/>
</dbReference>
<dbReference type="Gene3D" id="3.30.830.10">
    <property type="entry name" value="Metalloenzyme, LuxS/M16 peptidase-like"/>
    <property type="match status" value="4"/>
</dbReference>
<feature type="domain" description="Peptidase M16 N-terminal" evidence="7">
    <location>
        <begin position="9"/>
        <end position="104"/>
    </location>
</feature>
<name>A0A0K2SYP7_LEPSM</name>
<evidence type="ECO:0000259" key="9">
    <source>
        <dbReference type="Pfam" id="PF16187"/>
    </source>
</evidence>
<dbReference type="OrthoDB" id="952271at2759"/>
<dbReference type="GO" id="GO:0051603">
    <property type="term" value="P:proteolysis involved in protein catabolic process"/>
    <property type="evidence" value="ECO:0007669"/>
    <property type="project" value="TreeGrafter"/>
</dbReference>
<dbReference type="FunFam" id="3.30.830.10:FF:000003">
    <property type="entry name" value="Insulin-degrading enzyme"/>
    <property type="match status" value="1"/>
</dbReference>
<dbReference type="InterPro" id="IPR054734">
    <property type="entry name" value="PqqF-like_C_4"/>
</dbReference>
<organism evidence="11">
    <name type="scientific">Lepeophtheirus salmonis</name>
    <name type="common">Salmon louse</name>
    <name type="synonym">Caligus salmonis</name>
    <dbReference type="NCBI Taxonomy" id="72036"/>
    <lineage>
        <taxon>Eukaryota</taxon>
        <taxon>Metazoa</taxon>
        <taxon>Ecdysozoa</taxon>
        <taxon>Arthropoda</taxon>
        <taxon>Crustacea</taxon>
        <taxon>Multicrustacea</taxon>
        <taxon>Hexanauplia</taxon>
        <taxon>Copepoda</taxon>
        <taxon>Siphonostomatoida</taxon>
        <taxon>Caligidae</taxon>
        <taxon>Lepeophtheirus</taxon>
    </lineage>
</organism>
<dbReference type="Pfam" id="PF22456">
    <property type="entry name" value="PqqF-like_C_4"/>
    <property type="match status" value="1"/>
</dbReference>
<evidence type="ECO:0000256" key="3">
    <source>
        <dbReference type="ARBA" id="ARBA00022723"/>
    </source>
</evidence>
<dbReference type="PANTHER" id="PTHR43690">
    <property type="entry name" value="NARDILYSIN"/>
    <property type="match status" value="1"/>
</dbReference>
<evidence type="ECO:0000256" key="1">
    <source>
        <dbReference type="ARBA" id="ARBA00007261"/>
    </source>
</evidence>
<dbReference type="Pfam" id="PF16187">
    <property type="entry name" value="Peptidase_M16_M"/>
    <property type="match status" value="1"/>
</dbReference>
<dbReference type="GO" id="GO:0005739">
    <property type="term" value="C:mitochondrion"/>
    <property type="evidence" value="ECO:0007669"/>
    <property type="project" value="TreeGrafter"/>
</dbReference>
<dbReference type="Pfam" id="PF00675">
    <property type="entry name" value="Peptidase_M16"/>
    <property type="match status" value="1"/>
</dbReference>
<evidence type="ECO:0000313" key="11">
    <source>
        <dbReference type="EMBL" id="CDW18863.1"/>
    </source>
</evidence>
<evidence type="ECO:0000259" key="8">
    <source>
        <dbReference type="Pfam" id="PF05193"/>
    </source>
</evidence>
<proteinExistence type="inferred from homology"/>
<feature type="domain" description="Coenzyme PQQ synthesis protein F-like C-terminal lobe" evidence="10">
    <location>
        <begin position="702"/>
        <end position="800"/>
    </location>
</feature>
<evidence type="ECO:0000256" key="5">
    <source>
        <dbReference type="ARBA" id="ARBA00022833"/>
    </source>
</evidence>
<keyword evidence="6 11" id="KW-0482">Metalloprotease</keyword>
<dbReference type="AlphaFoldDB" id="A0A0K2SYP7"/>
<dbReference type="GO" id="GO:0005829">
    <property type="term" value="C:cytosol"/>
    <property type="evidence" value="ECO:0007669"/>
    <property type="project" value="TreeGrafter"/>
</dbReference>
<comment type="similarity">
    <text evidence="1">Belongs to the peptidase M16 family.</text>
</comment>
<evidence type="ECO:0000256" key="6">
    <source>
        <dbReference type="ARBA" id="ARBA00023049"/>
    </source>
</evidence>
<dbReference type="InterPro" id="IPR011765">
    <property type="entry name" value="Pept_M16_N"/>
</dbReference>
<dbReference type="FunFam" id="3.30.830.10:FF:000005">
    <property type="entry name" value="nardilysin isoform X1"/>
    <property type="match status" value="1"/>
</dbReference>
<dbReference type="GO" id="GO:0046872">
    <property type="term" value="F:metal ion binding"/>
    <property type="evidence" value="ECO:0007669"/>
    <property type="project" value="UniProtKB-KW"/>
</dbReference>
<dbReference type="InterPro" id="IPR050626">
    <property type="entry name" value="Peptidase_M16"/>
</dbReference>
<accession>A0A0K2SYP7</accession>
<dbReference type="PANTHER" id="PTHR43690:SF18">
    <property type="entry name" value="INSULIN-DEGRADING ENZYME-RELATED"/>
    <property type="match status" value="1"/>
</dbReference>
<dbReference type="Pfam" id="PF05193">
    <property type="entry name" value="Peptidase_M16_C"/>
    <property type="match status" value="1"/>
</dbReference>
<feature type="domain" description="Peptidase M16 C-terminal" evidence="8">
    <location>
        <begin position="130"/>
        <end position="308"/>
    </location>
</feature>
<keyword evidence="4" id="KW-0378">Hydrolase</keyword>
<evidence type="ECO:0000256" key="2">
    <source>
        <dbReference type="ARBA" id="ARBA00022670"/>
    </source>
</evidence>